<dbReference type="Gene3D" id="3.10.129.10">
    <property type="entry name" value="Hotdog Thioesterase"/>
    <property type="match status" value="1"/>
</dbReference>
<dbReference type="AlphaFoldDB" id="A0AA39X6L4"/>
<dbReference type="SUPFAM" id="SSF54637">
    <property type="entry name" value="Thioesterase/thiol ester dehydrase-isomerase"/>
    <property type="match status" value="1"/>
</dbReference>
<evidence type="ECO:0000313" key="4">
    <source>
        <dbReference type="EMBL" id="KAK0628218.1"/>
    </source>
</evidence>
<dbReference type="PANTHER" id="PTHR47260">
    <property type="entry name" value="UPF0644 PROTEIN PB2B4.06"/>
    <property type="match status" value="1"/>
</dbReference>
<comment type="caution">
    <text evidence="4">The sequence shown here is derived from an EMBL/GenBank/DDBJ whole genome shotgun (WGS) entry which is preliminary data.</text>
</comment>
<dbReference type="InterPro" id="IPR006683">
    <property type="entry name" value="Thioestr_dom"/>
</dbReference>
<dbReference type="EMBL" id="JAULSR010000002">
    <property type="protein sequence ID" value="KAK0628218.1"/>
    <property type="molecule type" value="Genomic_DNA"/>
</dbReference>
<keyword evidence="2" id="KW-0472">Membrane</keyword>
<accession>A0AA39X6L4</accession>
<feature type="domain" description="Thioesterase" evidence="3">
    <location>
        <begin position="225"/>
        <end position="276"/>
    </location>
</feature>
<evidence type="ECO:0000256" key="2">
    <source>
        <dbReference type="SAM" id="Phobius"/>
    </source>
</evidence>
<name>A0AA39X6L4_9PEZI</name>
<feature type="region of interest" description="Disordered" evidence="1">
    <location>
        <begin position="35"/>
        <end position="101"/>
    </location>
</feature>
<reference evidence="4" key="1">
    <citation type="submission" date="2023-06" db="EMBL/GenBank/DDBJ databases">
        <title>Genome-scale phylogeny and comparative genomics of the fungal order Sordariales.</title>
        <authorList>
            <consortium name="Lawrence Berkeley National Laboratory"/>
            <person name="Hensen N."/>
            <person name="Bonometti L."/>
            <person name="Westerberg I."/>
            <person name="Brannstrom I.O."/>
            <person name="Guillou S."/>
            <person name="Cros-Aarteil S."/>
            <person name="Calhoun S."/>
            <person name="Haridas S."/>
            <person name="Kuo A."/>
            <person name="Mondo S."/>
            <person name="Pangilinan J."/>
            <person name="Riley R."/>
            <person name="LaButti K."/>
            <person name="Andreopoulos B."/>
            <person name="Lipzen A."/>
            <person name="Chen C."/>
            <person name="Yanf M."/>
            <person name="Daum C."/>
            <person name="Ng V."/>
            <person name="Clum A."/>
            <person name="Steindorff A."/>
            <person name="Ohm R."/>
            <person name="Martin F."/>
            <person name="Silar P."/>
            <person name="Natvig D."/>
            <person name="Lalanne C."/>
            <person name="Gautier V."/>
            <person name="Ament-velasquez S.L."/>
            <person name="Kruys A."/>
            <person name="Hutchinson M.I."/>
            <person name="Powell A.J."/>
            <person name="Barry K."/>
            <person name="Miller A.N."/>
            <person name="Grigoriev I.V."/>
            <person name="Debuchy R."/>
            <person name="Gladieux P."/>
            <person name="Thoren M.H."/>
            <person name="Johannesson H."/>
        </authorList>
    </citation>
    <scope>NUCLEOTIDE SEQUENCE</scope>
    <source>
        <strain evidence="4">SMH3391-2</strain>
    </source>
</reference>
<protein>
    <submittedName>
        <fullName evidence="4">HotDog domain-containing protein</fullName>
    </submittedName>
</protein>
<proteinExistence type="predicted"/>
<dbReference type="InterPro" id="IPR029069">
    <property type="entry name" value="HotDog_dom_sf"/>
</dbReference>
<evidence type="ECO:0000256" key="1">
    <source>
        <dbReference type="SAM" id="MobiDB-lite"/>
    </source>
</evidence>
<organism evidence="4 5">
    <name type="scientific">Bombardia bombarda</name>
    <dbReference type="NCBI Taxonomy" id="252184"/>
    <lineage>
        <taxon>Eukaryota</taxon>
        <taxon>Fungi</taxon>
        <taxon>Dikarya</taxon>
        <taxon>Ascomycota</taxon>
        <taxon>Pezizomycotina</taxon>
        <taxon>Sordariomycetes</taxon>
        <taxon>Sordariomycetidae</taxon>
        <taxon>Sordariales</taxon>
        <taxon>Lasiosphaeriaceae</taxon>
        <taxon>Bombardia</taxon>
    </lineage>
</organism>
<dbReference type="InterPro" id="IPR052061">
    <property type="entry name" value="PTE-AB_protein"/>
</dbReference>
<dbReference type="CDD" id="cd03443">
    <property type="entry name" value="PaaI_thioesterase"/>
    <property type="match status" value="1"/>
</dbReference>
<dbReference type="PANTHER" id="PTHR47260:SF1">
    <property type="entry name" value="UPF0644 PROTEIN PB2B4.06"/>
    <property type="match status" value="1"/>
</dbReference>
<evidence type="ECO:0000313" key="5">
    <source>
        <dbReference type="Proteomes" id="UP001174934"/>
    </source>
</evidence>
<feature type="compositionally biased region" description="Polar residues" evidence="1">
    <location>
        <begin position="35"/>
        <end position="53"/>
    </location>
</feature>
<evidence type="ECO:0000259" key="3">
    <source>
        <dbReference type="Pfam" id="PF03061"/>
    </source>
</evidence>
<keyword evidence="2" id="KW-1133">Transmembrane helix</keyword>
<feature type="transmembrane region" description="Helical" evidence="2">
    <location>
        <begin position="106"/>
        <end position="127"/>
    </location>
</feature>
<keyword evidence="5" id="KW-1185">Reference proteome</keyword>
<dbReference type="Pfam" id="PF03061">
    <property type="entry name" value="4HBT"/>
    <property type="match status" value="1"/>
</dbReference>
<sequence>MVPRIRTQPLLRLAQSQRHACAPPLRTSTITTLRSIKQRQTLARPFSTSPLSRQDQKQQQHPEPASPPTATISDILPPPTTNPEAATSQPPPPPNPKPKSRLGRRLIFAASFILLGTMGGSSLRVLLAPPPPLVPGSEADKYAIEVLHDQAAKLPIVRTLTADPSWESWDAYNTLTPEHKAQHITAGVLSGSEGVGGYQRVFYNPSTGELVIVIFFGSTVVGWPGVVHGGTLATILDESCGRAAFKQWGGLSGMTAKLAINYVGATLANGFYVVRAKPVSEEELAEADRGKRHYKSFVDASIEDAVSGKVTVWAEGLFVGGRGKDGAAGGDADRVRDENARF</sequence>
<keyword evidence="2" id="KW-0812">Transmembrane</keyword>
<dbReference type="Proteomes" id="UP001174934">
    <property type="component" value="Unassembled WGS sequence"/>
</dbReference>
<gene>
    <name evidence="4" type="ORF">B0T17DRAFT_522148</name>
</gene>